<feature type="transmembrane region" description="Helical" evidence="7">
    <location>
        <begin position="822"/>
        <end position="846"/>
    </location>
</feature>
<feature type="transmembrane region" description="Helical" evidence="7">
    <location>
        <begin position="525"/>
        <end position="544"/>
    </location>
</feature>
<dbReference type="InterPro" id="IPR050250">
    <property type="entry name" value="Macrolide_Exporter_MacB"/>
</dbReference>
<feature type="domain" description="ABC3 transporter permease C-terminal" evidence="8">
    <location>
        <begin position="779"/>
        <end position="886"/>
    </location>
</feature>
<evidence type="ECO:0000256" key="2">
    <source>
        <dbReference type="ARBA" id="ARBA00022475"/>
    </source>
</evidence>
<dbReference type="PANTHER" id="PTHR30572">
    <property type="entry name" value="MEMBRANE COMPONENT OF TRANSPORTER-RELATED"/>
    <property type="match status" value="1"/>
</dbReference>
<comment type="similarity">
    <text evidence="6">Belongs to the ABC-4 integral membrane protein family.</text>
</comment>
<evidence type="ECO:0000256" key="4">
    <source>
        <dbReference type="ARBA" id="ARBA00022989"/>
    </source>
</evidence>
<dbReference type="AlphaFoldDB" id="A0A4R7TD10"/>
<evidence type="ECO:0000256" key="3">
    <source>
        <dbReference type="ARBA" id="ARBA00022692"/>
    </source>
</evidence>
<feature type="transmembrane region" description="Helical" evidence="7">
    <location>
        <begin position="335"/>
        <end position="355"/>
    </location>
</feature>
<feature type="transmembrane region" description="Helical" evidence="7">
    <location>
        <begin position="776"/>
        <end position="801"/>
    </location>
</feature>
<evidence type="ECO:0000256" key="5">
    <source>
        <dbReference type="ARBA" id="ARBA00023136"/>
    </source>
</evidence>
<feature type="transmembrane region" description="Helical" evidence="7">
    <location>
        <begin position="375"/>
        <end position="397"/>
    </location>
</feature>
<comment type="subcellular location">
    <subcellularLocation>
        <location evidence="1">Cell membrane</location>
        <topology evidence="1">Multi-pass membrane protein</topology>
    </subcellularLocation>
</comment>
<keyword evidence="2" id="KW-1003">Cell membrane</keyword>
<reference evidence="9 10" key="1">
    <citation type="submission" date="2019-03" db="EMBL/GenBank/DDBJ databases">
        <title>Genomic Encyclopedia of Type Strains, Phase III (KMG-III): the genomes of soil and plant-associated and newly described type strains.</title>
        <authorList>
            <person name="Whitman W."/>
        </authorList>
    </citation>
    <scope>NUCLEOTIDE SEQUENCE [LARGE SCALE GENOMIC DNA]</scope>
    <source>
        <strain evidence="9 10">VKM Ac-2575</strain>
    </source>
</reference>
<evidence type="ECO:0000313" key="10">
    <source>
        <dbReference type="Proteomes" id="UP000295151"/>
    </source>
</evidence>
<keyword evidence="4 7" id="KW-1133">Transmembrane helix</keyword>
<comment type="caution">
    <text evidence="9">The sequence shown here is derived from an EMBL/GenBank/DDBJ whole genome shotgun (WGS) entry which is preliminary data.</text>
</comment>
<evidence type="ECO:0000256" key="6">
    <source>
        <dbReference type="ARBA" id="ARBA00038076"/>
    </source>
</evidence>
<dbReference type="GO" id="GO:0022857">
    <property type="term" value="F:transmembrane transporter activity"/>
    <property type="evidence" value="ECO:0007669"/>
    <property type="project" value="TreeGrafter"/>
</dbReference>
<dbReference type="GO" id="GO:0005886">
    <property type="term" value="C:plasma membrane"/>
    <property type="evidence" value="ECO:0007669"/>
    <property type="project" value="UniProtKB-SubCell"/>
</dbReference>
<dbReference type="EMBL" id="SOCE01000001">
    <property type="protein sequence ID" value="TDU89639.1"/>
    <property type="molecule type" value="Genomic_DNA"/>
</dbReference>
<accession>A0A4R7TD10</accession>
<feature type="transmembrane region" description="Helical" evidence="7">
    <location>
        <begin position="472"/>
        <end position="494"/>
    </location>
</feature>
<evidence type="ECO:0000256" key="7">
    <source>
        <dbReference type="SAM" id="Phobius"/>
    </source>
</evidence>
<feature type="transmembrane region" description="Helical" evidence="7">
    <location>
        <begin position="866"/>
        <end position="884"/>
    </location>
</feature>
<keyword evidence="10" id="KW-1185">Reference proteome</keyword>
<organism evidence="9 10">
    <name type="scientific">Kribbella voronezhensis</name>
    <dbReference type="NCBI Taxonomy" id="2512212"/>
    <lineage>
        <taxon>Bacteria</taxon>
        <taxon>Bacillati</taxon>
        <taxon>Actinomycetota</taxon>
        <taxon>Actinomycetes</taxon>
        <taxon>Propionibacteriales</taxon>
        <taxon>Kribbellaceae</taxon>
        <taxon>Kribbella</taxon>
    </lineage>
</organism>
<dbReference type="Pfam" id="PF02687">
    <property type="entry name" value="FtsX"/>
    <property type="match status" value="1"/>
</dbReference>
<proteinExistence type="inferred from homology"/>
<sequence>MAKHWGTALRIARRTALRSPGRTALIAALIGLPVMTASWLGMISLSMSPKGEALATEQIGRADAQVVVTPHRAVKLDNQQDIDGSYLYSEDPAADDQRDPNTVDVSKLLPAGTTIAVRTASVTTATIATTGSASANYPVAVVDSTGGLSAGTYRLDSGRLPEATNEIALSPQLAKHLGLLTDGKLEPDAEVSTHDGPSYQVVGIATTPSATRSLSIWAPPGSPLSRVGADAELRYVADLPDGTNLQALQEKLLSQGVVVTPRAAIVHPGPSNVSYGGGGSAATMLVIGFGVLEIVLLAGTAFAVSARRQTRTLGLVIAAGGTPADVRRIVLAQGVVIGLAGAGGGIAVAVVAMVAGKPLWELLLARLISDIQFPVGRLVVVGVIGAVAGVLAAVVPAHSAAKQSPMAALAGRFASAGTGVRLRRPALFLVAGGVASVVIGTSWMATVYAKHQKEAAGDPGAYQGGITPEQPIALILLGITCVIAGLVWVLPNLIARAATIGRALPLSGRLALRDAARHRHRTGPAAAAIMMSVAGTAAMAFALANSFAASAQDYVPTGRDGDAVIRFNGDNTGTGDTGTVIWTAALERNVADALPTKSINRLGPVSPIGAKPERQGPQGQFVYTEPLVAFPLGLSGQDADMAASPLLAVDPDFIASLGGNGAQVAADLRAGKIVVETQGFAGDQARLGRWTDKPSAKDKKIAVSTRKPSHELAAFSRQALVGTETARTLGTINVQQAHLALTREPTEAELRTARNFLGAESALKIEKGYQSPADEALVILLSVAAVVTLLGVAIAVSLSAAEGRADLATLAAVGAKPRQRRNLAAAQAWLIGELGCLLGVFVGALYGYTARVAFGSPYFAIPWRELGGMVVLIPLCAALLAWLLTRSRLPMVSRID</sequence>
<feature type="transmembrane region" description="Helical" evidence="7">
    <location>
        <begin position="281"/>
        <end position="304"/>
    </location>
</feature>
<feature type="transmembrane region" description="Helical" evidence="7">
    <location>
        <begin position="426"/>
        <end position="449"/>
    </location>
</feature>
<evidence type="ECO:0000256" key="1">
    <source>
        <dbReference type="ARBA" id="ARBA00004651"/>
    </source>
</evidence>
<dbReference type="RefSeq" id="WP_133979684.1">
    <property type="nucleotide sequence ID" value="NZ_SOCE01000001.1"/>
</dbReference>
<evidence type="ECO:0000313" key="9">
    <source>
        <dbReference type="EMBL" id="TDU89639.1"/>
    </source>
</evidence>
<feature type="transmembrane region" description="Helical" evidence="7">
    <location>
        <begin position="21"/>
        <end position="42"/>
    </location>
</feature>
<keyword evidence="3 7" id="KW-0812">Transmembrane</keyword>
<gene>
    <name evidence="9" type="ORF">EV138_3214</name>
</gene>
<protein>
    <submittedName>
        <fullName evidence="9">Putative ABC transport system permease protein</fullName>
    </submittedName>
</protein>
<dbReference type="InterPro" id="IPR003838">
    <property type="entry name" value="ABC3_permease_C"/>
</dbReference>
<evidence type="ECO:0000259" key="8">
    <source>
        <dbReference type="Pfam" id="PF02687"/>
    </source>
</evidence>
<dbReference type="OrthoDB" id="3405625at2"/>
<keyword evidence="5 7" id="KW-0472">Membrane</keyword>
<dbReference type="PANTHER" id="PTHR30572:SF4">
    <property type="entry name" value="ABC TRANSPORTER PERMEASE YTRF"/>
    <property type="match status" value="1"/>
</dbReference>
<dbReference type="Proteomes" id="UP000295151">
    <property type="component" value="Unassembled WGS sequence"/>
</dbReference>
<name>A0A4R7TD10_9ACTN</name>